<evidence type="ECO:0008006" key="4">
    <source>
        <dbReference type="Google" id="ProtNLM"/>
    </source>
</evidence>
<evidence type="ECO:0000313" key="3">
    <source>
        <dbReference type="Proteomes" id="UP001352852"/>
    </source>
</evidence>
<protein>
    <recommendedName>
        <fullName evidence="4">Secreted protein</fullName>
    </recommendedName>
</protein>
<keyword evidence="1" id="KW-0732">Signal</keyword>
<feature type="non-terminal residue" evidence="2">
    <location>
        <position position="1"/>
    </location>
</feature>
<keyword evidence="3" id="KW-1185">Reference proteome</keyword>
<evidence type="ECO:0000256" key="1">
    <source>
        <dbReference type="SAM" id="SignalP"/>
    </source>
</evidence>
<comment type="caution">
    <text evidence="2">The sequence shown here is derived from an EMBL/GenBank/DDBJ whole genome shotgun (WGS) entry which is preliminary data.</text>
</comment>
<proteinExistence type="predicted"/>
<evidence type="ECO:0000313" key="2">
    <source>
        <dbReference type="EMBL" id="MED6290679.1"/>
    </source>
</evidence>
<dbReference type="EMBL" id="JAHUTJ010066822">
    <property type="protein sequence ID" value="MED6290679.1"/>
    <property type="molecule type" value="Genomic_DNA"/>
</dbReference>
<gene>
    <name evidence="2" type="ORF">CHARACLAT_015805</name>
</gene>
<organism evidence="2 3">
    <name type="scientific">Characodon lateralis</name>
    <dbReference type="NCBI Taxonomy" id="208331"/>
    <lineage>
        <taxon>Eukaryota</taxon>
        <taxon>Metazoa</taxon>
        <taxon>Chordata</taxon>
        <taxon>Craniata</taxon>
        <taxon>Vertebrata</taxon>
        <taxon>Euteleostomi</taxon>
        <taxon>Actinopterygii</taxon>
        <taxon>Neopterygii</taxon>
        <taxon>Teleostei</taxon>
        <taxon>Neoteleostei</taxon>
        <taxon>Acanthomorphata</taxon>
        <taxon>Ovalentaria</taxon>
        <taxon>Atherinomorphae</taxon>
        <taxon>Cyprinodontiformes</taxon>
        <taxon>Goodeidae</taxon>
        <taxon>Characodon</taxon>
    </lineage>
</organism>
<feature type="chain" id="PRO_5047102580" description="Secreted protein" evidence="1">
    <location>
        <begin position="26"/>
        <end position="97"/>
    </location>
</feature>
<accession>A0ABU7EWT0</accession>
<reference evidence="2 3" key="1">
    <citation type="submission" date="2021-06" db="EMBL/GenBank/DDBJ databases">
        <authorList>
            <person name="Palmer J.M."/>
        </authorList>
    </citation>
    <scope>NUCLEOTIDE SEQUENCE [LARGE SCALE GENOMIC DNA]</scope>
    <source>
        <strain evidence="2 3">CL_MEX2019</strain>
        <tissue evidence="2">Muscle</tissue>
    </source>
</reference>
<sequence length="97" mass="10905">CYQGHSSFPSRAPCLLLLLLLYSSSDEPQPKSEITLLIEVSLCQDSAMYSWPAHPVAVASPWIWKTSLSPVCSLGLHREGFIRFILCCWRAKRSLPL</sequence>
<dbReference type="Proteomes" id="UP001352852">
    <property type="component" value="Unassembled WGS sequence"/>
</dbReference>
<feature type="signal peptide" evidence="1">
    <location>
        <begin position="1"/>
        <end position="25"/>
    </location>
</feature>
<name>A0ABU7EWT0_9TELE</name>